<dbReference type="Proteomes" id="UP000008721">
    <property type="component" value="Chromosome"/>
</dbReference>
<name>E4TXT5_SULKY</name>
<dbReference type="PDB" id="8VVI">
    <property type="method" value="EM"/>
    <property type="resolution" value="2.80 A"/>
    <property type="chains" value="C/D/E/F/G=1-378"/>
</dbReference>
<gene>
    <name evidence="2" type="ordered locus">Sulku_2361</name>
</gene>
<dbReference type="RefSeq" id="WP_013461218.1">
    <property type="nucleotide sequence ID" value="NC_014762.1"/>
</dbReference>
<protein>
    <recommendedName>
        <fullName evidence="5">MotA/TolQ/ExbB proton channel domain-containing protein</fullName>
    </recommendedName>
</protein>
<reference evidence="2 3" key="1">
    <citation type="journal article" date="2012" name="Stand. Genomic Sci.">
        <title>Complete genome sequence of the sulfur compounds oxidizing chemolithoautotroph Sulfuricurvum kujiense type strain (YK-1(T)).</title>
        <authorList>
            <person name="Han C."/>
            <person name="Kotsyurbenko O."/>
            <person name="Chertkov O."/>
            <person name="Held B."/>
            <person name="Lapidus A."/>
            <person name="Nolan M."/>
            <person name="Lucas S."/>
            <person name="Hammon N."/>
            <person name="Deshpande S."/>
            <person name="Cheng J.F."/>
            <person name="Tapia R."/>
            <person name="Goodwin L.A."/>
            <person name="Pitluck S."/>
            <person name="Liolios K."/>
            <person name="Pagani I."/>
            <person name="Ivanova N."/>
            <person name="Mavromatis K."/>
            <person name="Mikhailova N."/>
            <person name="Pati A."/>
            <person name="Chen A."/>
            <person name="Palaniappan K."/>
            <person name="Land M."/>
            <person name="Hauser L."/>
            <person name="Chang Y.J."/>
            <person name="Jeffries C.D."/>
            <person name="Brambilla E.M."/>
            <person name="Rohde M."/>
            <person name="Spring S."/>
            <person name="Sikorski J."/>
            <person name="Goker M."/>
            <person name="Woyke T."/>
            <person name="Bristow J."/>
            <person name="Eisen J.A."/>
            <person name="Markowitz V."/>
            <person name="Hugenholtz P."/>
            <person name="Kyrpides N.C."/>
            <person name="Klenk H.P."/>
            <person name="Detter J.C."/>
        </authorList>
    </citation>
    <scope>NUCLEOTIDE SEQUENCE [LARGE SCALE GENOMIC DNA]</scope>
    <source>
        <strain evidence="3">ATCC BAA-921 / DSM 16994 / JCM 11577 / YK-1</strain>
    </source>
</reference>
<organism evidence="2 3">
    <name type="scientific">Sulfuricurvum kujiense (strain ATCC BAA-921 / DSM 16994 / JCM 11577 / YK-1)</name>
    <dbReference type="NCBI Taxonomy" id="709032"/>
    <lineage>
        <taxon>Bacteria</taxon>
        <taxon>Pseudomonadati</taxon>
        <taxon>Campylobacterota</taxon>
        <taxon>Epsilonproteobacteria</taxon>
        <taxon>Campylobacterales</taxon>
        <taxon>Sulfurimonadaceae</taxon>
        <taxon>Sulfuricurvum</taxon>
    </lineage>
</organism>
<keyword evidence="1" id="KW-1133">Transmembrane helix</keyword>
<accession>E4TXT5</accession>
<dbReference type="SMR" id="E4TXT5"/>
<proteinExistence type="evidence at protein level"/>
<dbReference type="EMBL" id="CP002355">
    <property type="protein sequence ID" value="ADR35021.1"/>
    <property type="molecule type" value="Genomic_DNA"/>
</dbReference>
<keyword evidence="1" id="KW-0812">Transmembrane</keyword>
<dbReference type="eggNOG" id="COG5185">
    <property type="taxonomic scope" value="Bacteria"/>
</dbReference>
<dbReference type="EMDB" id="EMD-43560"/>
<dbReference type="AlphaFoldDB" id="E4TXT5"/>
<evidence type="ECO:0000313" key="2">
    <source>
        <dbReference type="EMBL" id="ADR35021.1"/>
    </source>
</evidence>
<feature type="transmembrane region" description="Helical" evidence="1">
    <location>
        <begin position="35"/>
        <end position="56"/>
    </location>
</feature>
<reference evidence="4" key="2">
    <citation type="journal article" date="2025" name="Nat. Commun.">
        <title>Modularity of Zorya defense systems during phage inhibition.</title>
        <authorList>
            <person name="Mariano G."/>
            <person name="Deme J.C."/>
            <person name="Readshaw J.J."/>
            <person name="Grobbelaar M.J."/>
            <person name="Keenan M."/>
            <person name="El-Masri Y."/>
            <person name="Bamford L."/>
            <person name="Songra S."/>
            <person name="Blower T.R."/>
            <person name="Palmer T."/>
            <person name="Lea S.M."/>
        </authorList>
    </citation>
    <scope>STRUCTURE BY ELECTRON MICROSCOPY (2.80 ANGSTROMS)</scope>
</reference>
<dbReference type="OrthoDB" id="9798009at2"/>
<dbReference type="STRING" id="709032.Sulku_2361"/>
<feature type="transmembrane region" description="Helical" evidence="1">
    <location>
        <begin position="76"/>
        <end position="95"/>
    </location>
</feature>
<dbReference type="HOGENOM" id="CLU_039815_0_0_7"/>
<evidence type="ECO:0007829" key="4">
    <source>
        <dbReference type="PDB" id="8VVI"/>
    </source>
</evidence>
<dbReference type="KEGG" id="sku:Sulku_2361"/>
<keyword evidence="1" id="KW-0472">Membrane</keyword>
<dbReference type="SUPFAM" id="SSF58113">
    <property type="entry name" value="Apolipoprotein A-I"/>
    <property type="match status" value="1"/>
</dbReference>
<keyword evidence="3" id="KW-1185">Reference proteome</keyword>
<evidence type="ECO:0000313" key="3">
    <source>
        <dbReference type="Proteomes" id="UP000008721"/>
    </source>
</evidence>
<evidence type="ECO:0008006" key="5">
    <source>
        <dbReference type="Google" id="ProtNLM"/>
    </source>
</evidence>
<evidence type="ECO:0000256" key="1">
    <source>
        <dbReference type="SAM" id="Phobius"/>
    </source>
</evidence>
<sequence length="378" mass="42404">MIHNMAYFGVGLITLMFLIFVMNRRNKSIQELAPGILITTGIFFTFVGIAIGLVHFNADNVDDSLPTLLNGIKTAFWASATGVFFALIIKILDIFDLTRTNESSAVEGMSIDDIVTYQAKQTDVLVEILRSIKNMHSSIAAQDDSSLVSQIALLRDDSNKKSDALRQEFRDFAATMAENNSKIFIEALKDVIKNFNDKISEQFGDNFKQLNQAVEKTVIWQENYRNQMAQSIETMTLIASMLESQAHDYSIIVSNSAEFESHVSAMGRSLEEITFQREQLQSMIHSLVNFLESASDSLPLIGQKVDDMTERLVKGMNEATEEVQKQVTILDHELEIALKRSLEGLGQQLASLSNKFVQDYTPLTEKLREVVALAAKQR</sequence>
<keyword evidence="4" id="KW-0002">3D-structure</keyword>
<feature type="transmembrane region" description="Helical" evidence="1">
    <location>
        <begin position="6"/>
        <end position="23"/>
    </location>
</feature>